<evidence type="ECO:0000313" key="2">
    <source>
        <dbReference type="Proteomes" id="UP000789342"/>
    </source>
</evidence>
<proteinExistence type="predicted"/>
<gene>
    <name evidence="1" type="ORF">AMORRO_LOCUS15813</name>
</gene>
<protein>
    <submittedName>
        <fullName evidence="1">10249_t:CDS:1</fullName>
    </submittedName>
</protein>
<feature type="non-terminal residue" evidence="1">
    <location>
        <position position="48"/>
    </location>
</feature>
<sequence>FSSDPSIVVGSSSTYARPYSDISLMSITIGWWQSVAWAISRAVSLAER</sequence>
<comment type="caution">
    <text evidence="1">The sequence shown here is derived from an EMBL/GenBank/DDBJ whole genome shotgun (WGS) entry which is preliminary data.</text>
</comment>
<organism evidence="1 2">
    <name type="scientific">Acaulospora morrowiae</name>
    <dbReference type="NCBI Taxonomy" id="94023"/>
    <lineage>
        <taxon>Eukaryota</taxon>
        <taxon>Fungi</taxon>
        <taxon>Fungi incertae sedis</taxon>
        <taxon>Mucoromycota</taxon>
        <taxon>Glomeromycotina</taxon>
        <taxon>Glomeromycetes</taxon>
        <taxon>Diversisporales</taxon>
        <taxon>Acaulosporaceae</taxon>
        <taxon>Acaulospora</taxon>
    </lineage>
</organism>
<dbReference type="Proteomes" id="UP000789342">
    <property type="component" value="Unassembled WGS sequence"/>
</dbReference>
<dbReference type="AlphaFoldDB" id="A0A9N9J0G4"/>
<feature type="non-terminal residue" evidence="1">
    <location>
        <position position="1"/>
    </location>
</feature>
<dbReference type="EMBL" id="CAJVPV010039989">
    <property type="protein sequence ID" value="CAG8759448.1"/>
    <property type="molecule type" value="Genomic_DNA"/>
</dbReference>
<evidence type="ECO:0000313" key="1">
    <source>
        <dbReference type="EMBL" id="CAG8759448.1"/>
    </source>
</evidence>
<reference evidence="1" key="1">
    <citation type="submission" date="2021-06" db="EMBL/GenBank/DDBJ databases">
        <authorList>
            <person name="Kallberg Y."/>
            <person name="Tangrot J."/>
            <person name="Rosling A."/>
        </authorList>
    </citation>
    <scope>NUCLEOTIDE SEQUENCE</scope>
    <source>
        <strain evidence="1">CL551</strain>
    </source>
</reference>
<name>A0A9N9J0G4_9GLOM</name>
<keyword evidence="2" id="KW-1185">Reference proteome</keyword>
<accession>A0A9N9J0G4</accession>